<comment type="caution">
    <text evidence="1">The sequence shown here is derived from an EMBL/GenBank/DDBJ whole genome shotgun (WGS) entry which is preliminary data.</text>
</comment>
<evidence type="ECO:0000313" key="1">
    <source>
        <dbReference type="EMBL" id="KAK7503856.1"/>
    </source>
</evidence>
<organism evidence="1 2">
    <name type="scientific">Batillaria attramentaria</name>
    <dbReference type="NCBI Taxonomy" id="370345"/>
    <lineage>
        <taxon>Eukaryota</taxon>
        <taxon>Metazoa</taxon>
        <taxon>Spiralia</taxon>
        <taxon>Lophotrochozoa</taxon>
        <taxon>Mollusca</taxon>
        <taxon>Gastropoda</taxon>
        <taxon>Caenogastropoda</taxon>
        <taxon>Sorbeoconcha</taxon>
        <taxon>Cerithioidea</taxon>
        <taxon>Batillariidae</taxon>
        <taxon>Batillaria</taxon>
    </lineage>
</organism>
<reference evidence="1 2" key="1">
    <citation type="journal article" date="2023" name="Sci. Data">
        <title>Genome assembly of the Korean intertidal mud-creeper Batillaria attramentaria.</title>
        <authorList>
            <person name="Patra A.K."/>
            <person name="Ho P.T."/>
            <person name="Jun S."/>
            <person name="Lee S.J."/>
            <person name="Kim Y."/>
            <person name="Won Y.J."/>
        </authorList>
    </citation>
    <scope>NUCLEOTIDE SEQUENCE [LARGE SCALE GENOMIC DNA]</scope>
    <source>
        <strain evidence="1">Wonlab-2016</strain>
    </source>
</reference>
<keyword evidence="2" id="KW-1185">Reference proteome</keyword>
<dbReference type="EMBL" id="JACVVK020000018">
    <property type="protein sequence ID" value="KAK7503856.1"/>
    <property type="molecule type" value="Genomic_DNA"/>
</dbReference>
<gene>
    <name evidence="1" type="ORF">BaRGS_00004979</name>
</gene>
<name>A0ABD0LXD8_9CAEN</name>
<sequence length="122" mass="13716">MALFPCCDSVLSRCDRFTSTPEKKCCKRTREMLQSRVLVGHYPGRLLPPGGRRIVSAPQSRHNVPRARRHFVSGFHSDSTFHCSQRKVTPPSELGVNSREGTPFIKCFLGICCKQLFPLVVA</sequence>
<dbReference type="AlphaFoldDB" id="A0ABD0LXD8"/>
<protein>
    <submittedName>
        <fullName evidence="1">Uncharacterized protein</fullName>
    </submittedName>
</protein>
<dbReference type="Proteomes" id="UP001519460">
    <property type="component" value="Unassembled WGS sequence"/>
</dbReference>
<evidence type="ECO:0000313" key="2">
    <source>
        <dbReference type="Proteomes" id="UP001519460"/>
    </source>
</evidence>
<accession>A0ABD0LXD8</accession>
<proteinExistence type="predicted"/>